<comment type="pathway">
    <text evidence="2">Polyol metabolism; myo-inositol biosynthesis; myo-inositol from D-glucose 6-phosphate: step 2/2.</text>
</comment>
<evidence type="ECO:0000256" key="2">
    <source>
        <dbReference type="ARBA" id="ARBA00005152"/>
    </source>
</evidence>
<evidence type="ECO:0000256" key="4">
    <source>
        <dbReference type="ARBA" id="ARBA00022801"/>
    </source>
</evidence>
<comment type="caution">
    <text evidence="7">The sequence shown here is derived from an EMBL/GenBank/DDBJ whole genome shotgun (WGS) entry which is preliminary data.</text>
</comment>
<evidence type="ECO:0000256" key="3">
    <source>
        <dbReference type="ARBA" id="ARBA00022723"/>
    </source>
</evidence>
<dbReference type="GO" id="GO:0008934">
    <property type="term" value="F:inositol monophosphate 1-phosphatase activity"/>
    <property type="evidence" value="ECO:0007669"/>
    <property type="project" value="TreeGrafter"/>
</dbReference>
<dbReference type="PATRIC" id="fig|1423755.3.peg.903"/>
<dbReference type="CDD" id="cd01637">
    <property type="entry name" value="IMPase_like"/>
    <property type="match status" value="1"/>
</dbReference>
<dbReference type="Gene3D" id="3.40.190.80">
    <property type="match status" value="1"/>
</dbReference>
<dbReference type="GO" id="GO:0007165">
    <property type="term" value="P:signal transduction"/>
    <property type="evidence" value="ECO:0007669"/>
    <property type="project" value="TreeGrafter"/>
</dbReference>
<dbReference type="SUPFAM" id="SSF56655">
    <property type="entry name" value="Carbohydrate phosphatase"/>
    <property type="match status" value="1"/>
</dbReference>
<dbReference type="AlphaFoldDB" id="A0A0R1WSA6"/>
<gene>
    <name evidence="7" type="ORF">FC40_GL000849</name>
</gene>
<dbReference type="Pfam" id="PF00459">
    <property type="entry name" value="Inositol_P"/>
    <property type="match status" value="1"/>
</dbReference>
<protein>
    <submittedName>
        <fullName evidence="7">Myo-inositol-1(Or 4)-monophosphatase</fullName>
    </submittedName>
</protein>
<dbReference type="EMBL" id="AZGD01000090">
    <property type="protein sequence ID" value="KRM19060.1"/>
    <property type="molecule type" value="Genomic_DNA"/>
</dbReference>
<dbReference type="GO" id="GO:0006021">
    <property type="term" value="P:inositol biosynthetic process"/>
    <property type="evidence" value="ECO:0007669"/>
    <property type="project" value="UniProtKB-UniPathway"/>
</dbReference>
<evidence type="ECO:0000313" key="8">
    <source>
        <dbReference type="Proteomes" id="UP000051054"/>
    </source>
</evidence>
<dbReference type="PANTHER" id="PTHR20854:SF4">
    <property type="entry name" value="INOSITOL-1-MONOPHOSPHATASE-RELATED"/>
    <property type="match status" value="1"/>
</dbReference>
<dbReference type="GO" id="GO:0046854">
    <property type="term" value="P:phosphatidylinositol phosphate biosynthetic process"/>
    <property type="evidence" value="ECO:0007669"/>
    <property type="project" value="InterPro"/>
</dbReference>
<dbReference type="STRING" id="1423755.FC40_GL000849"/>
<keyword evidence="3 6" id="KW-0479">Metal-binding</keyword>
<accession>A0A0R1WSA6</accession>
<dbReference type="PRINTS" id="PR00378">
    <property type="entry name" value="LIIMPHPHTASE"/>
</dbReference>
<feature type="binding site" evidence="6">
    <location>
        <position position="69"/>
    </location>
    <ligand>
        <name>Mg(2+)</name>
        <dbReference type="ChEBI" id="CHEBI:18420"/>
        <label>1</label>
        <note>catalytic</note>
    </ligand>
</feature>
<feature type="binding site" evidence="6">
    <location>
        <position position="90"/>
    </location>
    <ligand>
        <name>Mg(2+)</name>
        <dbReference type="ChEBI" id="CHEBI:18420"/>
        <label>2</label>
    </ligand>
</feature>
<dbReference type="OrthoDB" id="9772456at2"/>
<dbReference type="FunFam" id="3.30.540.10:FF:000003">
    <property type="entry name" value="Inositol-1-monophosphatase"/>
    <property type="match status" value="1"/>
</dbReference>
<proteinExistence type="predicted"/>
<keyword evidence="5 6" id="KW-0460">Magnesium</keyword>
<dbReference type="InterPro" id="IPR020552">
    <property type="entry name" value="Inositol_monoPase_Li-sen"/>
</dbReference>
<evidence type="ECO:0000313" key="7">
    <source>
        <dbReference type="EMBL" id="KRM19060.1"/>
    </source>
</evidence>
<name>A0A0R1WSA6_9LACO</name>
<evidence type="ECO:0000256" key="1">
    <source>
        <dbReference type="ARBA" id="ARBA00001946"/>
    </source>
</evidence>
<dbReference type="PROSITE" id="PS00629">
    <property type="entry name" value="IMP_1"/>
    <property type="match status" value="1"/>
</dbReference>
<dbReference type="PANTHER" id="PTHR20854">
    <property type="entry name" value="INOSITOL MONOPHOSPHATASE"/>
    <property type="match status" value="1"/>
</dbReference>
<dbReference type="Gene3D" id="3.30.540.10">
    <property type="entry name" value="Fructose-1,6-Bisphosphatase, subunit A, domain 1"/>
    <property type="match status" value="1"/>
</dbReference>
<feature type="binding site" evidence="6">
    <location>
        <position position="210"/>
    </location>
    <ligand>
        <name>Mg(2+)</name>
        <dbReference type="ChEBI" id="CHEBI:18420"/>
        <label>1</label>
        <note>catalytic</note>
    </ligand>
</feature>
<reference evidence="7 8" key="1">
    <citation type="journal article" date="2015" name="Genome Announc.">
        <title>Expanding the biotechnology potential of lactobacilli through comparative genomics of 213 strains and associated genera.</title>
        <authorList>
            <person name="Sun Z."/>
            <person name="Harris H.M."/>
            <person name="McCann A."/>
            <person name="Guo C."/>
            <person name="Argimon S."/>
            <person name="Zhang W."/>
            <person name="Yang X."/>
            <person name="Jeffery I.B."/>
            <person name="Cooney J.C."/>
            <person name="Kagawa T.F."/>
            <person name="Liu W."/>
            <person name="Song Y."/>
            <person name="Salvetti E."/>
            <person name="Wrobel A."/>
            <person name="Rasinkangas P."/>
            <person name="Parkhill J."/>
            <person name="Rea M.C."/>
            <person name="O'Sullivan O."/>
            <person name="Ritari J."/>
            <person name="Douillard F.P."/>
            <person name="Paul Ross R."/>
            <person name="Yang R."/>
            <person name="Briner A.E."/>
            <person name="Felis G.E."/>
            <person name="de Vos W.M."/>
            <person name="Barrangou R."/>
            <person name="Klaenhammer T.R."/>
            <person name="Caufield P.W."/>
            <person name="Cui Y."/>
            <person name="Zhang H."/>
            <person name="O'Toole P.W."/>
        </authorList>
    </citation>
    <scope>NUCLEOTIDE SEQUENCE [LARGE SCALE GENOMIC DNA]</scope>
    <source>
        <strain evidence="7 8">DSM 18933</strain>
    </source>
</reference>
<feature type="binding site" evidence="6">
    <location>
        <position position="89"/>
    </location>
    <ligand>
        <name>Mg(2+)</name>
        <dbReference type="ChEBI" id="CHEBI:18420"/>
        <label>1</label>
        <note>catalytic</note>
    </ligand>
</feature>
<comment type="cofactor">
    <cofactor evidence="1 6">
        <name>Mg(2+)</name>
        <dbReference type="ChEBI" id="CHEBI:18420"/>
    </cofactor>
</comment>
<dbReference type="GO" id="GO:0046872">
    <property type="term" value="F:metal ion binding"/>
    <property type="evidence" value="ECO:0007669"/>
    <property type="project" value="UniProtKB-KW"/>
</dbReference>
<dbReference type="InterPro" id="IPR000760">
    <property type="entry name" value="Inositol_monophosphatase-like"/>
</dbReference>
<organism evidence="7 8">
    <name type="scientific">Ligilactobacillus hayakitensis DSM 18933 = JCM 14209</name>
    <dbReference type="NCBI Taxonomy" id="1423755"/>
    <lineage>
        <taxon>Bacteria</taxon>
        <taxon>Bacillati</taxon>
        <taxon>Bacillota</taxon>
        <taxon>Bacilli</taxon>
        <taxon>Lactobacillales</taxon>
        <taxon>Lactobacillaceae</taxon>
        <taxon>Ligilactobacillus</taxon>
    </lineage>
</organism>
<dbReference type="UniPathway" id="UPA00823">
    <property type="reaction ID" value="UER00788"/>
</dbReference>
<keyword evidence="8" id="KW-1185">Reference proteome</keyword>
<feature type="binding site" evidence="6">
    <location>
        <position position="87"/>
    </location>
    <ligand>
        <name>Mg(2+)</name>
        <dbReference type="ChEBI" id="CHEBI:18420"/>
        <label>1</label>
        <note>catalytic</note>
    </ligand>
</feature>
<keyword evidence="4" id="KW-0378">Hydrolase</keyword>
<dbReference type="RefSeq" id="WP_025021673.1">
    <property type="nucleotide sequence ID" value="NZ_AZGD01000090.1"/>
</dbReference>
<evidence type="ECO:0000256" key="6">
    <source>
        <dbReference type="PIRSR" id="PIRSR600760-2"/>
    </source>
</evidence>
<sequence length="262" mass="29683">MKDFEELDLKVKSWFSEAQNFIFKSLKNKINVSTKTDRTDLVTNVDKEVEKFYISKIKESYPDAKILGEESKKNISHQDEGLLFIIDPIDGTMNFVKQQDDFASMIAIYYNGKPVLGYILEVMKNELYWGGPAFKKVFCNDIQLEQPQDKSLIEGLVQICFPFVLKNEFNAREIAAQSSGLRMYGSAGIEYIKVLEGKCVGYLSKLRTWDYAAGNILANTLGLSVVNIDENKNDVLSSKVVLISTKKTKNEILSIINDNLNS</sequence>
<dbReference type="InterPro" id="IPR020583">
    <property type="entry name" value="Inositol_monoP_metal-BS"/>
</dbReference>
<dbReference type="PRINTS" id="PR00377">
    <property type="entry name" value="IMPHPHTASES"/>
</dbReference>
<dbReference type="Proteomes" id="UP000051054">
    <property type="component" value="Unassembled WGS sequence"/>
</dbReference>
<dbReference type="eggNOG" id="COG0483">
    <property type="taxonomic scope" value="Bacteria"/>
</dbReference>
<evidence type="ECO:0000256" key="5">
    <source>
        <dbReference type="ARBA" id="ARBA00022842"/>
    </source>
</evidence>